<dbReference type="EMBL" id="BMOC01000012">
    <property type="protein sequence ID" value="GGJ09823.1"/>
    <property type="molecule type" value="Genomic_DNA"/>
</dbReference>
<dbReference type="OrthoDB" id="144520at2157"/>
<proteinExistence type="predicted"/>
<dbReference type="Proteomes" id="UP000653099">
    <property type="component" value="Unassembled WGS sequence"/>
</dbReference>
<protein>
    <submittedName>
        <fullName evidence="2">Uncharacterized protein</fullName>
    </submittedName>
</protein>
<evidence type="ECO:0000313" key="3">
    <source>
        <dbReference type="Proteomes" id="UP000653099"/>
    </source>
</evidence>
<comment type="caution">
    <text evidence="2">The sequence shown here is derived from an EMBL/GenBank/DDBJ whole genome shotgun (WGS) entry which is preliminary data.</text>
</comment>
<keyword evidence="3" id="KW-1185">Reference proteome</keyword>
<reference evidence="2" key="1">
    <citation type="journal article" date="2014" name="Int. J. Syst. Evol. Microbiol.">
        <title>Complete genome sequence of Corynebacterium casei LMG S-19264T (=DSM 44701T), isolated from a smear-ripened cheese.</title>
        <authorList>
            <consortium name="US DOE Joint Genome Institute (JGI-PGF)"/>
            <person name="Walter F."/>
            <person name="Albersmeier A."/>
            <person name="Kalinowski J."/>
            <person name="Ruckert C."/>
        </authorList>
    </citation>
    <scope>NUCLEOTIDE SEQUENCE</scope>
    <source>
        <strain evidence="2">JCM 14359</strain>
    </source>
</reference>
<sequence length="97" mass="10745">MRLRAPTTDTRHCENCGSHVTTERLEGTPVCTGCAVTERFALKPKYFYDENNLETFRGKYEQMLIQQKAMENRPLTGGGVLAVLLLVLGTLLASGIV</sequence>
<dbReference type="AlphaFoldDB" id="A0A830EBT6"/>
<accession>A0A830EBT6</accession>
<evidence type="ECO:0000313" key="2">
    <source>
        <dbReference type="EMBL" id="GGJ09823.1"/>
    </source>
</evidence>
<keyword evidence="1" id="KW-0812">Transmembrane</keyword>
<keyword evidence="1" id="KW-0472">Membrane</keyword>
<organism evidence="2 3">
    <name type="scientific">Halobellus salinus</name>
    <dbReference type="NCBI Taxonomy" id="931585"/>
    <lineage>
        <taxon>Archaea</taxon>
        <taxon>Methanobacteriati</taxon>
        <taxon>Methanobacteriota</taxon>
        <taxon>Stenosarchaea group</taxon>
        <taxon>Halobacteria</taxon>
        <taxon>Halobacteriales</taxon>
        <taxon>Haloferacaceae</taxon>
        <taxon>Halobellus</taxon>
    </lineage>
</organism>
<keyword evidence="1" id="KW-1133">Transmembrane helix</keyword>
<name>A0A830EBT6_9EURY</name>
<reference evidence="2" key="2">
    <citation type="submission" date="2020-09" db="EMBL/GenBank/DDBJ databases">
        <authorList>
            <person name="Sun Q."/>
            <person name="Ohkuma M."/>
        </authorList>
    </citation>
    <scope>NUCLEOTIDE SEQUENCE</scope>
    <source>
        <strain evidence="2">JCM 14359</strain>
    </source>
</reference>
<feature type="transmembrane region" description="Helical" evidence="1">
    <location>
        <begin position="75"/>
        <end position="96"/>
    </location>
</feature>
<evidence type="ECO:0000256" key="1">
    <source>
        <dbReference type="SAM" id="Phobius"/>
    </source>
</evidence>
<gene>
    <name evidence="2" type="ORF">GCM10008995_19660</name>
</gene>